<dbReference type="SUPFAM" id="SSF55729">
    <property type="entry name" value="Acyl-CoA N-acyltransferases (Nat)"/>
    <property type="match status" value="1"/>
</dbReference>
<gene>
    <name evidence="2" type="ORF">H9649_10835</name>
</gene>
<dbReference type="Pfam" id="PF13673">
    <property type="entry name" value="Acetyltransf_10"/>
    <property type="match status" value="1"/>
</dbReference>
<reference evidence="2 3" key="1">
    <citation type="submission" date="2020-08" db="EMBL/GenBank/DDBJ databases">
        <title>A Genomic Blueprint of the Chicken Gut Microbiome.</title>
        <authorList>
            <person name="Gilroy R."/>
            <person name="Ravi A."/>
            <person name="Getino M."/>
            <person name="Pursley I."/>
            <person name="Horton D.L."/>
            <person name="Alikhan N.-F."/>
            <person name="Baker D."/>
            <person name="Gharbi K."/>
            <person name="Hall N."/>
            <person name="Watson M."/>
            <person name="Adriaenssens E.M."/>
            <person name="Foster-Nyarko E."/>
            <person name="Jarju S."/>
            <person name="Secka A."/>
            <person name="Antonio M."/>
            <person name="Oren A."/>
            <person name="Chaudhuri R."/>
            <person name="La Ragione R.M."/>
            <person name="Hildebrand F."/>
            <person name="Pallen M.J."/>
        </authorList>
    </citation>
    <scope>NUCLEOTIDE SEQUENCE [LARGE SCALE GENOMIC DNA]</scope>
    <source>
        <strain evidence="2 3">Sa2YVA2</strain>
    </source>
</reference>
<dbReference type="Proteomes" id="UP000626786">
    <property type="component" value="Unassembled WGS sequence"/>
</dbReference>
<dbReference type="PANTHER" id="PTHR13355">
    <property type="entry name" value="GLUCOSAMINE 6-PHOSPHATE N-ACETYLTRANSFERASE"/>
    <property type="match status" value="1"/>
</dbReference>
<dbReference type="InterPro" id="IPR016181">
    <property type="entry name" value="Acyl_CoA_acyltransferase"/>
</dbReference>
<protein>
    <submittedName>
        <fullName evidence="2">GNAT family N-acetyltransferase</fullName>
    </submittedName>
</protein>
<sequence length="144" mass="16620">MVEVRIARSENERDDAFNVRTKVFVEEQGVPLSLEIDEFDKSAQHFIVYEDTRPIGAGRIRETDKGIAKVERVCILKEFRGQHLGFLIMKELEKHAESAGMKKIKLNAQSYAIPFYEKLGYMVNSPEFMDADIPHRAMEKEIQS</sequence>
<organism evidence="2 3">
    <name type="scientific">Sporosarcina quadrami</name>
    <dbReference type="NCBI Taxonomy" id="2762234"/>
    <lineage>
        <taxon>Bacteria</taxon>
        <taxon>Bacillati</taxon>
        <taxon>Bacillota</taxon>
        <taxon>Bacilli</taxon>
        <taxon>Bacillales</taxon>
        <taxon>Caryophanaceae</taxon>
        <taxon>Sporosarcina</taxon>
    </lineage>
</organism>
<dbReference type="InterPro" id="IPR039143">
    <property type="entry name" value="GNPNAT1-like"/>
</dbReference>
<dbReference type="EMBL" id="JACSQN010000009">
    <property type="protein sequence ID" value="MBD7985083.1"/>
    <property type="molecule type" value="Genomic_DNA"/>
</dbReference>
<evidence type="ECO:0000313" key="2">
    <source>
        <dbReference type="EMBL" id="MBD7985083.1"/>
    </source>
</evidence>
<keyword evidence="3" id="KW-1185">Reference proteome</keyword>
<dbReference type="RefSeq" id="WP_191694899.1">
    <property type="nucleotide sequence ID" value="NZ_JACSQN010000009.1"/>
</dbReference>
<dbReference type="Gene3D" id="3.40.630.30">
    <property type="match status" value="1"/>
</dbReference>
<dbReference type="InterPro" id="IPR000182">
    <property type="entry name" value="GNAT_dom"/>
</dbReference>
<evidence type="ECO:0000313" key="3">
    <source>
        <dbReference type="Proteomes" id="UP000626786"/>
    </source>
</evidence>
<evidence type="ECO:0000259" key="1">
    <source>
        <dbReference type="PROSITE" id="PS51186"/>
    </source>
</evidence>
<dbReference type="PROSITE" id="PS51186">
    <property type="entry name" value="GNAT"/>
    <property type="match status" value="1"/>
</dbReference>
<dbReference type="PANTHER" id="PTHR13355:SF11">
    <property type="entry name" value="GLUCOSAMINE 6-PHOSPHATE N-ACETYLTRANSFERASE"/>
    <property type="match status" value="1"/>
</dbReference>
<feature type="domain" description="N-acetyltransferase" evidence="1">
    <location>
        <begin position="2"/>
        <end position="143"/>
    </location>
</feature>
<comment type="caution">
    <text evidence="2">The sequence shown here is derived from an EMBL/GenBank/DDBJ whole genome shotgun (WGS) entry which is preliminary data.</text>
</comment>
<accession>A0ABR8UAN2</accession>
<proteinExistence type="predicted"/>
<name>A0ABR8UAN2_9BACL</name>